<dbReference type="Pfam" id="PF12452">
    <property type="entry name" value="DUF3685"/>
    <property type="match status" value="1"/>
</dbReference>
<dbReference type="AlphaFoldDB" id="A0A1C9CEK2"/>
<gene>
    <name evidence="1" type="primary">ycf55</name>
    <name evidence="1" type="ORF">Eryt_145</name>
</gene>
<keyword evidence="1" id="KW-0934">Plastid</keyword>
<sequence>MKNNLNDQFLAKKKNQYFLKRIATIFIRLEMNFNDQLENSTRFPLPIDCINNESKSMLFKIITNTLEYKIVNLLETQLLHIISSEEAFLILEDILSTSSDKFMQSYIKNRNLSLLDFGLNFSLCDLVVWNYTLNYFCTGNSQELEKQHSLNLSNELLEEHILALLDHFVIKLSNIVVDSILNLEDSFIFRDCLQIICNPHYLAQRYLINLKNNLLLFKGLEFYIYNPKFIYENKYCLFTLESGMILSKNIYSNRQKELAVLSRPQLIVLLLLEIQDLILPKLKNFVYLLGKSLIYVFSYVLGTAVKIMTNKSP</sequence>
<protein>
    <submittedName>
        <fullName evidence="1">Uncharacterized protein</fullName>
    </submittedName>
</protein>
<dbReference type="GeneID" id="29074065"/>
<geneLocation type="plastid" evidence="1"/>
<name>A0A1C9CEK2_9RHOD</name>
<dbReference type="InterPro" id="IPR022552">
    <property type="entry name" value="UPF_Ycf55"/>
</dbReference>
<proteinExistence type="predicted"/>
<accession>A0A1C9CEK2</accession>
<reference evidence="1" key="2">
    <citation type="submission" date="2017-07" db="EMBL/GenBank/DDBJ databases">
        <authorList>
            <person name="Sun Z.S."/>
            <person name="Albrecht U."/>
            <person name="Echele G."/>
            <person name="Lee C.C."/>
        </authorList>
    </citation>
    <scope>NUCLEOTIDE SEQUENCE</scope>
</reference>
<reference evidence="1" key="1">
    <citation type="journal article" date="2016" name="BMC Biol.">
        <title>Parallel evolution of highly conserved plastid genome architecture in red seaweeds and seed plants.</title>
        <authorList>
            <person name="Lee J."/>
            <person name="Cho C.H."/>
            <person name="Park S.I."/>
            <person name="Choi J.W."/>
            <person name="Song H.S."/>
            <person name="West J.A."/>
            <person name="Bhattacharya D."/>
            <person name="Yoon H.S."/>
        </authorList>
    </citation>
    <scope>NUCLEOTIDE SEQUENCE</scope>
</reference>
<evidence type="ECO:0000313" key="1">
    <source>
        <dbReference type="EMBL" id="AOM66813.1"/>
    </source>
</evidence>
<organism evidence="1">
    <name type="scientific">Erythrotrichia carnea</name>
    <dbReference type="NCBI Taxonomy" id="35151"/>
    <lineage>
        <taxon>Eukaryota</taxon>
        <taxon>Rhodophyta</taxon>
        <taxon>Compsopogonophyceae</taxon>
        <taxon>Erythropeltidales</taxon>
        <taxon>Erythrotrichiaceae</taxon>
        <taxon>Erythrotrichia</taxon>
    </lineage>
</organism>
<dbReference type="EMBL" id="KX284721">
    <property type="protein sequence ID" value="AOM66813.1"/>
    <property type="molecule type" value="Genomic_DNA"/>
</dbReference>
<dbReference type="RefSeq" id="YP_009297470.1">
    <property type="nucleotide sequence ID" value="NC_031176.2"/>
</dbReference>